<reference evidence="10" key="1">
    <citation type="submission" date="2020-11" db="EMBL/GenBank/DDBJ databases">
        <title>Sequencing the genomes of 1000 actinobacteria strains.</title>
        <authorList>
            <person name="Klenk H.-P."/>
        </authorList>
    </citation>
    <scope>NUCLEOTIDE SEQUENCE</scope>
    <source>
        <strain evidence="10">DSM 43175</strain>
    </source>
</reference>
<keyword evidence="3 6" id="KW-0808">Transferase</keyword>
<comment type="cofactor">
    <cofactor evidence="1 6">
        <name>(R)-lipoate</name>
        <dbReference type="ChEBI" id="CHEBI:83088"/>
    </cofactor>
</comment>
<dbReference type="GO" id="GO:0031405">
    <property type="term" value="F:lipoic acid binding"/>
    <property type="evidence" value="ECO:0007669"/>
    <property type="project" value="TreeGrafter"/>
</dbReference>
<dbReference type="PANTHER" id="PTHR43178:SF5">
    <property type="entry name" value="LIPOAMIDE ACYLTRANSFERASE COMPONENT OF BRANCHED-CHAIN ALPHA-KETO ACID DEHYDROGENASE COMPLEX, MITOCHONDRIAL"/>
    <property type="match status" value="1"/>
</dbReference>
<keyword evidence="10" id="KW-0670">Pyruvate</keyword>
<feature type="compositionally biased region" description="Basic and acidic residues" evidence="7">
    <location>
        <begin position="206"/>
        <end position="223"/>
    </location>
</feature>
<dbReference type="Pfam" id="PF02817">
    <property type="entry name" value="E3_binding"/>
    <property type="match status" value="2"/>
</dbReference>
<name>A0A931GS55_9ACTN</name>
<accession>A0A931GS55</accession>
<feature type="region of interest" description="Disordered" evidence="7">
    <location>
        <begin position="135"/>
        <end position="155"/>
    </location>
</feature>
<evidence type="ECO:0000256" key="5">
    <source>
        <dbReference type="ARBA" id="ARBA00023315"/>
    </source>
</evidence>
<evidence type="ECO:0000256" key="4">
    <source>
        <dbReference type="ARBA" id="ARBA00022823"/>
    </source>
</evidence>
<dbReference type="InterPro" id="IPR001078">
    <property type="entry name" value="2-oxoacid_DH_actylTfrase"/>
</dbReference>
<dbReference type="Gene3D" id="4.10.320.10">
    <property type="entry name" value="E3-binding domain"/>
    <property type="match status" value="2"/>
</dbReference>
<dbReference type="Gene3D" id="3.30.559.10">
    <property type="entry name" value="Chloramphenicol acetyltransferase-like domain"/>
    <property type="match status" value="1"/>
</dbReference>
<dbReference type="InterPro" id="IPR036625">
    <property type="entry name" value="E3-bd_dom_sf"/>
</dbReference>
<feature type="region of interest" description="Disordered" evidence="7">
    <location>
        <begin position="177"/>
        <end position="223"/>
    </location>
</feature>
<evidence type="ECO:0000313" key="11">
    <source>
        <dbReference type="Proteomes" id="UP000614047"/>
    </source>
</evidence>
<dbReference type="AlphaFoldDB" id="A0A931GS55"/>
<dbReference type="EC" id="2.3.1.-" evidence="6"/>
<evidence type="ECO:0000256" key="6">
    <source>
        <dbReference type="RuleBase" id="RU003423"/>
    </source>
</evidence>
<protein>
    <recommendedName>
        <fullName evidence="6">Dihydrolipoamide acetyltransferase component of pyruvate dehydrogenase complex</fullName>
        <ecNumber evidence="6">2.3.1.-</ecNumber>
    </recommendedName>
</protein>
<feature type="domain" description="Peripheral subunit-binding (PSBD)" evidence="9">
    <location>
        <begin position="114"/>
        <end position="151"/>
    </location>
</feature>
<dbReference type="Proteomes" id="UP000614047">
    <property type="component" value="Unassembled WGS sequence"/>
</dbReference>
<feature type="domain" description="Lipoyl-binding" evidence="8">
    <location>
        <begin position="1"/>
        <end position="76"/>
    </location>
</feature>
<keyword evidence="4 6" id="KW-0450">Lipoyl</keyword>
<dbReference type="GO" id="GO:0016407">
    <property type="term" value="F:acetyltransferase activity"/>
    <property type="evidence" value="ECO:0007669"/>
    <property type="project" value="TreeGrafter"/>
</dbReference>
<dbReference type="Gene3D" id="2.40.50.100">
    <property type="match status" value="1"/>
</dbReference>
<feature type="domain" description="Peripheral subunit-binding (PSBD)" evidence="9">
    <location>
        <begin position="158"/>
        <end position="195"/>
    </location>
</feature>
<dbReference type="RefSeq" id="WP_197015634.1">
    <property type="nucleotide sequence ID" value="NZ_BAABES010000003.1"/>
</dbReference>
<dbReference type="InterPro" id="IPR050743">
    <property type="entry name" value="2-oxoacid_DH_E2_comp"/>
</dbReference>
<dbReference type="PROSITE" id="PS50968">
    <property type="entry name" value="BIOTINYL_LIPOYL"/>
    <property type="match status" value="1"/>
</dbReference>
<evidence type="ECO:0000256" key="1">
    <source>
        <dbReference type="ARBA" id="ARBA00001938"/>
    </source>
</evidence>
<dbReference type="PANTHER" id="PTHR43178">
    <property type="entry name" value="DIHYDROLIPOAMIDE ACETYLTRANSFERASE COMPONENT OF PYRUVATE DEHYDROGENASE COMPLEX"/>
    <property type="match status" value="1"/>
</dbReference>
<evidence type="ECO:0000256" key="3">
    <source>
        <dbReference type="ARBA" id="ARBA00022679"/>
    </source>
</evidence>
<feature type="region of interest" description="Disordered" evidence="7">
    <location>
        <begin position="68"/>
        <end position="117"/>
    </location>
</feature>
<evidence type="ECO:0000256" key="7">
    <source>
        <dbReference type="SAM" id="MobiDB-lite"/>
    </source>
</evidence>
<sequence>MPEFTMPSLGADMDEGTLVEWRVAPGDRVRHGDVVAVVDTAKAAIEVECFADGLVDRLLVEPGTTVPVGTPLATIVPAGAPRPEPEPKPEPAEAAPAPEPRPTPEPEPEAPSRVSSPLVRHLAEAKGVDLARVHGTGRGERITRTDVDRATGAEPRARVTPYARRLAAGSGVDLRRVTGTGARGTIRAEDVRRAGRRPAKAPEPAPRPEEPRPEEPRPAADRRTAMRRAIGRLMSRSKREIPHYYVSTTIDMSPALSWLRERNRELPVSRRVLPAALLLKASALAAREVPELNGHWIDDGFVPSEAVHLGVAIALRGGGLVTPALRDAGLRTPEDLMAALKDLVGRARGGRLRGSELTGATLTVTDLGDQGVETVTGVIYPPQVALVGFGKVVERPWAVDGLLGVRPLVTATLAADHRASDGYGGARYLEAVTRLLQDPEGL</sequence>
<comment type="caution">
    <text evidence="10">The sequence shown here is derived from an EMBL/GenBank/DDBJ whole genome shotgun (WGS) entry which is preliminary data.</text>
</comment>
<keyword evidence="11" id="KW-1185">Reference proteome</keyword>
<organism evidence="10 11">
    <name type="scientific">Actinomadura viridis</name>
    <dbReference type="NCBI Taxonomy" id="58110"/>
    <lineage>
        <taxon>Bacteria</taxon>
        <taxon>Bacillati</taxon>
        <taxon>Actinomycetota</taxon>
        <taxon>Actinomycetes</taxon>
        <taxon>Streptosporangiales</taxon>
        <taxon>Thermomonosporaceae</taxon>
        <taxon>Actinomadura</taxon>
    </lineage>
</organism>
<evidence type="ECO:0000259" key="8">
    <source>
        <dbReference type="PROSITE" id="PS50968"/>
    </source>
</evidence>
<dbReference type="Pfam" id="PF00198">
    <property type="entry name" value="2-oxoacid_dh"/>
    <property type="match status" value="1"/>
</dbReference>
<proteinExistence type="inferred from homology"/>
<dbReference type="InterPro" id="IPR004167">
    <property type="entry name" value="PSBD"/>
</dbReference>
<dbReference type="InterPro" id="IPR023213">
    <property type="entry name" value="CAT-like_dom_sf"/>
</dbReference>
<dbReference type="EMBL" id="JADOUA010000001">
    <property type="protein sequence ID" value="MBG6093591.1"/>
    <property type="molecule type" value="Genomic_DNA"/>
</dbReference>
<dbReference type="InterPro" id="IPR000089">
    <property type="entry name" value="Biotin_lipoyl"/>
</dbReference>
<gene>
    <name evidence="10" type="ORF">IW256_007704</name>
</gene>
<evidence type="ECO:0000259" key="9">
    <source>
        <dbReference type="PROSITE" id="PS51826"/>
    </source>
</evidence>
<comment type="similarity">
    <text evidence="2 6">Belongs to the 2-oxoacid dehydrogenase family.</text>
</comment>
<dbReference type="SUPFAM" id="SSF52777">
    <property type="entry name" value="CoA-dependent acyltransferases"/>
    <property type="match status" value="1"/>
</dbReference>
<dbReference type="PROSITE" id="PS51826">
    <property type="entry name" value="PSBD"/>
    <property type="match status" value="2"/>
</dbReference>
<evidence type="ECO:0000256" key="2">
    <source>
        <dbReference type="ARBA" id="ARBA00007317"/>
    </source>
</evidence>
<dbReference type="SUPFAM" id="SSF51230">
    <property type="entry name" value="Single hybrid motif"/>
    <property type="match status" value="1"/>
</dbReference>
<dbReference type="Pfam" id="PF00364">
    <property type="entry name" value="Biotin_lipoyl"/>
    <property type="match status" value="1"/>
</dbReference>
<dbReference type="CDD" id="cd06849">
    <property type="entry name" value="lipoyl_domain"/>
    <property type="match status" value="1"/>
</dbReference>
<dbReference type="InterPro" id="IPR011053">
    <property type="entry name" value="Single_hybrid_motif"/>
</dbReference>
<dbReference type="SUPFAM" id="SSF47005">
    <property type="entry name" value="Peripheral subunit-binding domain of 2-oxo acid dehydrogenase complex"/>
    <property type="match status" value="2"/>
</dbReference>
<dbReference type="GO" id="GO:0005737">
    <property type="term" value="C:cytoplasm"/>
    <property type="evidence" value="ECO:0007669"/>
    <property type="project" value="TreeGrafter"/>
</dbReference>
<evidence type="ECO:0000313" key="10">
    <source>
        <dbReference type="EMBL" id="MBG6093591.1"/>
    </source>
</evidence>
<keyword evidence="5 6" id="KW-0012">Acyltransferase</keyword>